<dbReference type="InterPro" id="IPR003439">
    <property type="entry name" value="ABC_transporter-like_ATP-bd"/>
</dbReference>
<comment type="caution">
    <text evidence="5">The sequence shown here is derived from an EMBL/GenBank/DDBJ whole genome shotgun (WGS) entry which is preliminary data.</text>
</comment>
<dbReference type="PROSITE" id="PS50893">
    <property type="entry name" value="ABC_TRANSPORTER_2"/>
    <property type="match status" value="1"/>
</dbReference>
<keyword evidence="6" id="KW-1185">Reference proteome</keyword>
<dbReference type="PROSITE" id="PS01095">
    <property type="entry name" value="GH18_1"/>
    <property type="match status" value="1"/>
</dbReference>
<dbReference type="PANTHER" id="PTHR24220:SF86">
    <property type="entry name" value="ABC TRANSPORTER ABCH.1"/>
    <property type="match status" value="1"/>
</dbReference>
<reference evidence="6" key="1">
    <citation type="journal article" date="2019" name="Int. J. Syst. Evol. Microbiol.">
        <title>The Global Catalogue of Microorganisms (GCM) 10K type strain sequencing project: providing services to taxonomists for standard genome sequencing and annotation.</title>
        <authorList>
            <consortium name="The Broad Institute Genomics Platform"/>
            <consortium name="The Broad Institute Genome Sequencing Center for Infectious Disease"/>
            <person name="Wu L."/>
            <person name="Ma J."/>
        </authorList>
    </citation>
    <scope>NUCLEOTIDE SEQUENCE [LARGE SCALE GENOMIC DNA]</scope>
    <source>
        <strain evidence="6">CCUG 50754</strain>
    </source>
</reference>
<keyword evidence="1" id="KW-0813">Transport</keyword>
<name>A0ABW2ZQW2_9MICO</name>
<evidence type="ECO:0000256" key="2">
    <source>
        <dbReference type="ARBA" id="ARBA00022741"/>
    </source>
</evidence>
<evidence type="ECO:0000313" key="6">
    <source>
        <dbReference type="Proteomes" id="UP001597042"/>
    </source>
</evidence>
<dbReference type="InterPro" id="IPR017871">
    <property type="entry name" value="ABC_transporter-like_CS"/>
</dbReference>
<protein>
    <submittedName>
        <fullName evidence="5">ABC transporter ATP-binding protein</fullName>
    </submittedName>
</protein>
<dbReference type="InterPro" id="IPR001579">
    <property type="entry name" value="Glyco_hydro_18_chit_AS"/>
</dbReference>
<dbReference type="EMBL" id="JBHTIM010000001">
    <property type="protein sequence ID" value="MFD0781029.1"/>
    <property type="molecule type" value="Genomic_DNA"/>
</dbReference>
<dbReference type="RefSeq" id="WP_378750355.1">
    <property type="nucleotide sequence ID" value="NZ_JBHSSV010000002.1"/>
</dbReference>
<gene>
    <name evidence="5" type="ORF">ACFQZV_06915</name>
</gene>
<dbReference type="SUPFAM" id="SSF52540">
    <property type="entry name" value="P-loop containing nucleoside triphosphate hydrolases"/>
    <property type="match status" value="1"/>
</dbReference>
<dbReference type="InterPro" id="IPR017911">
    <property type="entry name" value="MacB-like_ATP-bd"/>
</dbReference>
<evidence type="ECO:0000256" key="3">
    <source>
        <dbReference type="ARBA" id="ARBA00022840"/>
    </source>
</evidence>
<dbReference type="Pfam" id="PF00005">
    <property type="entry name" value="ABC_tran"/>
    <property type="match status" value="1"/>
</dbReference>
<evidence type="ECO:0000259" key="4">
    <source>
        <dbReference type="PROSITE" id="PS50893"/>
    </source>
</evidence>
<dbReference type="Proteomes" id="UP001597042">
    <property type="component" value="Unassembled WGS sequence"/>
</dbReference>
<dbReference type="PANTHER" id="PTHR24220">
    <property type="entry name" value="IMPORT ATP-BINDING PROTEIN"/>
    <property type="match status" value="1"/>
</dbReference>
<dbReference type="InterPro" id="IPR027417">
    <property type="entry name" value="P-loop_NTPase"/>
</dbReference>
<dbReference type="GO" id="GO:0005524">
    <property type="term" value="F:ATP binding"/>
    <property type="evidence" value="ECO:0007669"/>
    <property type="project" value="UniProtKB-KW"/>
</dbReference>
<dbReference type="InterPro" id="IPR015854">
    <property type="entry name" value="ABC_transpr_LolD-like"/>
</dbReference>
<evidence type="ECO:0000256" key="1">
    <source>
        <dbReference type="ARBA" id="ARBA00022448"/>
    </source>
</evidence>
<dbReference type="PROSITE" id="PS00211">
    <property type="entry name" value="ABC_TRANSPORTER_1"/>
    <property type="match status" value="1"/>
</dbReference>
<dbReference type="InterPro" id="IPR003593">
    <property type="entry name" value="AAA+_ATPase"/>
</dbReference>
<dbReference type="SMART" id="SM00382">
    <property type="entry name" value="AAA"/>
    <property type="match status" value="1"/>
</dbReference>
<evidence type="ECO:0000313" key="5">
    <source>
        <dbReference type="EMBL" id="MFD0781029.1"/>
    </source>
</evidence>
<dbReference type="CDD" id="cd03255">
    <property type="entry name" value="ABC_MJ0796_LolCDE_FtsE"/>
    <property type="match status" value="1"/>
</dbReference>
<sequence>MTLTHDTTSALESPSTAPLYRLQNLTRTYRRRDALVRALDGVDLDIEAGEFVTIQGPTGGGKSTLLQMLGTLERPTAGTLSLDGEDLARVGAGRLAAVRAHEIGFVFQAFNLIPVLTAAENVDMALEPLRLSRDERRARVAEALARVGLADRADHRPSELSGGQQQRVAIARAIVKRPRVLLADEPTGNLDEQMRDEILAVLEALLDDGITLVVVTHDSAVARRAHRRLRLKAGHVQDITR</sequence>
<keyword evidence="2" id="KW-0547">Nucleotide-binding</keyword>
<proteinExistence type="predicted"/>
<accession>A0ABW2ZQW2</accession>
<feature type="domain" description="ABC transporter" evidence="4">
    <location>
        <begin position="20"/>
        <end position="239"/>
    </location>
</feature>
<dbReference type="Gene3D" id="3.40.50.300">
    <property type="entry name" value="P-loop containing nucleotide triphosphate hydrolases"/>
    <property type="match status" value="1"/>
</dbReference>
<organism evidence="5 6">
    <name type="scientific">Microbacterium koreense</name>
    <dbReference type="NCBI Taxonomy" id="323761"/>
    <lineage>
        <taxon>Bacteria</taxon>
        <taxon>Bacillati</taxon>
        <taxon>Actinomycetota</taxon>
        <taxon>Actinomycetes</taxon>
        <taxon>Micrococcales</taxon>
        <taxon>Microbacteriaceae</taxon>
        <taxon>Microbacterium</taxon>
    </lineage>
</organism>
<keyword evidence="3 5" id="KW-0067">ATP-binding</keyword>